<dbReference type="SUPFAM" id="SSF47413">
    <property type="entry name" value="lambda repressor-like DNA-binding domains"/>
    <property type="match status" value="1"/>
</dbReference>
<dbReference type="InterPro" id="IPR014710">
    <property type="entry name" value="RmlC-like_jellyroll"/>
</dbReference>
<accession>A0A928KQN8</accession>
<dbReference type="EMBL" id="SVNY01000001">
    <property type="protein sequence ID" value="MBE6832143.1"/>
    <property type="molecule type" value="Genomic_DNA"/>
</dbReference>
<dbReference type="AlphaFoldDB" id="A0A928KQN8"/>
<dbReference type="InterPro" id="IPR001387">
    <property type="entry name" value="Cro/C1-type_HTH"/>
</dbReference>
<protein>
    <submittedName>
        <fullName evidence="3">Helix-turn-helix domain-containing protein</fullName>
    </submittedName>
</protein>
<dbReference type="Gene3D" id="2.60.120.10">
    <property type="entry name" value="Jelly Rolls"/>
    <property type="match status" value="1"/>
</dbReference>
<dbReference type="InterPro" id="IPR050807">
    <property type="entry name" value="TransReg_Diox_bact_type"/>
</dbReference>
<organism evidence="3 4">
    <name type="scientific">Faecalispora sporosphaeroides</name>
    <dbReference type="NCBI Taxonomy" id="1549"/>
    <lineage>
        <taxon>Bacteria</taxon>
        <taxon>Bacillati</taxon>
        <taxon>Bacillota</taxon>
        <taxon>Clostridia</taxon>
        <taxon>Eubacteriales</taxon>
        <taxon>Oscillospiraceae</taxon>
        <taxon>Faecalispora</taxon>
    </lineage>
</organism>
<dbReference type="CDD" id="cd00093">
    <property type="entry name" value="HTH_XRE"/>
    <property type="match status" value="1"/>
</dbReference>
<feature type="domain" description="HTH cro/C1-type" evidence="2">
    <location>
        <begin position="11"/>
        <end position="65"/>
    </location>
</feature>
<name>A0A928KQN8_9FIRM</name>
<dbReference type="CDD" id="cd02209">
    <property type="entry name" value="cupin_XRE_C"/>
    <property type="match status" value="1"/>
</dbReference>
<dbReference type="PANTHER" id="PTHR46797">
    <property type="entry name" value="HTH-TYPE TRANSCRIPTIONAL REGULATOR"/>
    <property type="match status" value="1"/>
</dbReference>
<reference evidence="3" key="1">
    <citation type="submission" date="2019-04" db="EMBL/GenBank/DDBJ databases">
        <title>Evolution of Biomass-Degrading Anaerobic Consortia Revealed by Metagenomics.</title>
        <authorList>
            <person name="Peng X."/>
        </authorList>
    </citation>
    <scope>NUCLEOTIDE SEQUENCE</scope>
    <source>
        <strain evidence="3">SIG551</strain>
    </source>
</reference>
<evidence type="ECO:0000313" key="3">
    <source>
        <dbReference type="EMBL" id="MBE6832143.1"/>
    </source>
</evidence>
<dbReference type="GO" id="GO:0003700">
    <property type="term" value="F:DNA-binding transcription factor activity"/>
    <property type="evidence" value="ECO:0007669"/>
    <property type="project" value="TreeGrafter"/>
</dbReference>
<sequence>MDHNITIGSKIKALRKEKEMTLKQLSDQSGLSVGFLSQLERGISSIAIDSLAKIAEILGVTLSVFFDEIDVKDTDPVVHSFDMTCTQVSPQIIQFILSNEVTDFEALPRIFQLMPLANADLKKLEMYCHHGEEFIYVLEGVVTVFIGDNKYCLYPGDSIQIHSNRPHNWINFTNKIAKILTLNYPNPFKSSSPDYLNL</sequence>
<dbReference type="PROSITE" id="PS50943">
    <property type="entry name" value="HTH_CROC1"/>
    <property type="match status" value="1"/>
</dbReference>
<dbReference type="GO" id="GO:0003677">
    <property type="term" value="F:DNA binding"/>
    <property type="evidence" value="ECO:0007669"/>
    <property type="project" value="UniProtKB-KW"/>
</dbReference>
<gene>
    <name evidence="3" type="ORF">E7512_00920</name>
</gene>
<dbReference type="InterPro" id="IPR013096">
    <property type="entry name" value="Cupin_2"/>
</dbReference>
<proteinExistence type="predicted"/>
<dbReference type="InterPro" id="IPR010982">
    <property type="entry name" value="Lambda_DNA-bd_dom_sf"/>
</dbReference>
<dbReference type="Gene3D" id="1.10.260.40">
    <property type="entry name" value="lambda repressor-like DNA-binding domains"/>
    <property type="match status" value="1"/>
</dbReference>
<dbReference type="GO" id="GO:0005829">
    <property type="term" value="C:cytosol"/>
    <property type="evidence" value="ECO:0007669"/>
    <property type="project" value="TreeGrafter"/>
</dbReference>
<comment type="caution">
    <text evidence="3">The sequence shown here is derived from an EMBL/GenBank/DDBJ whole genome shotgun (WGS) entry which is preliminary data.</text>
</comment>
<evidence type="ECO:0000256" key="1">
    <source>
        <dbReference type="ARBA" id="ARBA00023125"/>
    </source>
</evidence>
<dbReference type="SUPFAM" id="SSF51182">
    <property type="entry name" value="RmlC-like cupins"/>
    <property type="match status" value="1"/>
</dbReference>
<dbReference type="Pfam" id="PF07883">
    <property type="entry name" value="Cupin_2"/>
    <property type="match status" value="1"/>
</dbReference>
<dbReference type="Pfam" id="PF01381">
    <property type="entry name" value="HTH_3"/>
    <property type="match status" value="1"/>
</dbReference>
<dbReference type="SMART" id="SM00530">
    <property type="entry name" value="HTH_XRE"/>
    <property type="match status" value="1"/>
</dbReference>
<evidence type="ECO:0000313" key="4">
    <source>
        <dbReference type="Proteomes" id="UP000754750"/>
    </source>
</evidence>
<dbReference type="InterPro" id="IPR011051">
    <property type="entry name" value="RmlC_Cupin_sf"/>
</dbReference>
<keyword evidence="1" id="KW-0238">DNA-binding</keyword>
<evidence type="ECO:0000259" key="2">
    <source>
        <dbReference type="PROSITE" id="PS50943"/>
    </source>
</evidence>
<dbReference type="RefSeq" id="WP_020073092.1">
    <property type="nucleotide sequence ID" value="NZ_JBKWRC010000001.1"/>
</dbReference>
<dbReference type="Proteomes" id="UP000754750">
    <property type="component" value="Unassembled WGS sequence"/>
</dbReference>
<dbReference type="PANTHER" id="PTHR46797:SF25">
    <property type="entry name" value="TRANSCRIPTIONAL REGULATOR"/>
    <property type="match status" value="1"/>
</dbReference>